<dbReference type="PANTHER" id="PTHR46825:SF9">
    <property type="entry name" value="BETA-LACTAMASE-RELATED DOMAIN-CONTAINING PROTEIN"/>
    <property type="match status" value="1"/>
</dbReference>
<sequence>MEYFKSPRFASHVEKLMKEHRVPGLAIAIMQDDQIASAGYGNACIDPVKTCTADTLFDIASLSKSLTAAAVALLIDDDDRYPDVQWDTPVSKILPEDFVMADARYTEDVTVEDILSHRSGLPGHDLSYISIRGEQPDDARSVTRNLRNLAVAAPIRSKYMYCNMMYTVATHLVEVKTQQSFSQFLEERIFQPLGMTSTSLQPSSARAKGLGDRMAPGYFWDKENGRHHEFDIPDCPEAQGAGSITTSVNDLILWVKALMNHEGPISERLYDSLVRMRAIADTSTKDLKPYTSPVLYAAGLDVYYYRGHMVVGHDGMISGAASRFFFLPGLKFGVVMLGNSAEVGNFTMTLTRALVDELLQVPDAERIPQMESQEGHDPSEQNKPDQKDSEDTQTDSQDSGKEQTMPLEAYTGTYRNPGYHALTVEVKNDQLFVDATDRSFGFRLTFEHIGGQTKYTVHLSDYWEGGDDPMDAEFILDGGRPIKLGIHLEEDLKEKIWFERADVEKA</sequence>
<dbReference type="OrthoDB" id="5946976at2759"/>
<evidence type="ECO:0000259" key="3">
    <source>
        <dbReference type="Pfam" id="PF00144"/>
    </source>
</evidence>
<name>A0A1L9SBF9_9EURO</name>
<evidence type="ECO:0000313" key="5">
    <source>
        <dbReference type="EMBL" id="OJJ44457.1"/>
    </source>
</evidence>
<dbReference type="Gene3D" id="2.40.128.600">
    <property type="match status" value="1"/>
</dbReference>
<evidence type="ECO:0000256" key="2">
    <source>
        <dbReference type="SAM" id="MobiDB-lite"/>
    </source>
</evidence>
<evidence type="ECO:0008006" key="7">
    <source>
        <dbReference type="Google" id="ProtNLM"/>
    </source>
</evidence>
<feature type="domain" description="Beta-lactamase-related" evidence="3">
    <location>
        <begin position="9"/>
        <end position="342"/>
    </location>
</feature>
<dbReference type="Proteomes" id="UP000184188">
    <property type="component" value="Unassembled WGS sequence"/>
</dbReference>
<dbReference type="AlphaFoldDB" id="A0A1L9SBF9"/>
<dbReference type="GeneID" id="34616230"/>
<proteinExistence type="inferred from homology"/>
<organism evidence="5 6">
    <name type="scientific">Penicilliopsis zonata CBS 506.65</name>
    <dbReference type="NCBI Taxonomy" id="1073090"/>
    <lineage>
        <taxon>Eukaryota</taxon>
        <taxon>Fungi</taxon>
        <taxon>Dikarya</taxon>
        <taxon>Ascomycota</taxon>
        <taxon>Pezizomycotina</taxon>
        <taxon>Eurotiomycetes</taxon>
        <taxon>Eurotiomycetidae</taxon>
        <taxon>Eurotiales</taxon>
        <taxon>Aspergillaceae</taxon>
        <taxon>Penicilliopsis</taxon>
    </lineage>
</organism>
<dbReference type="Pfam" id="PF00144">
    <property type="entry name" value="Beta-lactamase"/>
    <property type="match status" value="1"/>
</dbReference>
<dbReference type="STRING" id="1073090.A0A1L9SBF9"/>
<dbReference type="InterPro" id="IPR012338">
    <property type="entry name" value="Beta-lactam/transpept-like"/>
</dbReference>
<gene>
    <name evidence="5" type="ORF">ASPZODRAFT_71601</name>
</gene>
<evidence type="ECO:0000259" key="4">
    <source>
        <dbReference type="Pfam" id="PF11954"/>
    </source>
</evidence>
<evidence type="ECO:0000256" key="1">
    <source>
        <dbReference type="ARBA" id="ARBA00038215"/>
    </source>
</evidence>
<protein>
    <recommendedName>
        <fullName evidence="7">Beta-lactamase-related domain-containing protein</fullName>
    </recommendedName>
</protein>
<dbReference type="VEuPathDB" id="FungiDB:ASPZODRAFT_71601"/>
<feature type="domain" description="Peptidase S12 Pab87-related C-terminal" evidence="4">
    <location>
        <begin position="400"/>
        <end position="500"/>
    </location>
</feature>
<feature type="region of interest" description="Disordered" evidence="2">
    <location>
        <begin position="368"/>
        <end position="406"/>
    </location>
</feature>
<dbReference type="SUPFAM" id="SSF56601">
    <property type="entry name" value="beta-lactamase/transpeptidase-like"/>
    <property type="match status" value="1"/>
</dbReference>
<accession>A0A1L9SBF9</accession>
<dbReference type="EMBL" id="KV878348">
    <property type="protein sequence ID" value="OJJ44457.1"/>
    <property type="molecule type" value="Genomic_DNA"/>
</dbReference>
<dbReference type="InterPro" id="IPR050491">
    <property type="entry name" value="AmpC-like"/>
</dbReference>
<comment type="similarity">
    <text evidence="1">Belongs to the peptidase S12 family.</text>
</comment>
<dbReference type="Pfam" id="PF11954">
    <property type="entry name" value="DUF3471"/>
    <property type="match status" value="1"/>
</dbReference>
<dbReference type="InterPro" id="IPR001466">
    <property type="entry name" value="Beta-lactam-related"/>
</dbReference>
<dbReference type="PANTHER" id="PTHR46825">
    <property type="entry name" value="D-ALANYL-D-ALANINE-CARBOXYPEPTIDASE/ENDOPEPTIDASE AMPH"/>
    <property type="match status" value="1"/>
</dbReference>
<evidence type="ECO:0000313" key="6">
    <source>
        <dbReference type="Proteomes" id="UP000184188"/>
    </source>
</evidence>
<dbReference type="RefSeq" id="XP_022578967.1">
    <property type="nucleotide sequence ID" value="XM_022729766.1"/>
</dbReference>
<reference evidence="6" key="1">
    <citation type="journal article" date="2017" name="Genome Biol.">
        <title>Comparative genomics reveals high biological diversity and specific adaptations in the industrially and medically important fungal genus Aspergillus.</title>
        <authorList>
            <person name="de Vries R.P."/>
            <person name="Riley R."/>
            <person name="Wiebenga A."/>
            <person name="Aguilar-Osorio G."/>
            <person name="Amillis S."/>
            <person name="Uchima C.A."/>
            <person name="Anderluh G."/>
            <person name="Asadollahi M."/>
            <person name="Askin M."/>
            <person name="Barry K."/>
            <person name="Battaglia E."/>
            <person name="Bayram O."/>
            <person name="Benocci T."/>
            <person name="Braus-Stromeyer S.A."/>
            <person name="Caldana C."/>
            <person name="Canovas D."/>
            <person name="Cerqueira G.C."/>
            <person name="Chen F."/>
            <person name="Chen W."/>
            <person name="Choi C."/>
            <person name="Clum A."/>
            <person name="Dos Santos R.A."/>
            <person name="Damasio A.R."/>
            <person name="Diallinas G."/>
            <person name="Emri T."/>
            <person name="Fekete E."/>
            <person name="Flipphi M."/>
            <person name="Freyberg S."/>
            <person name="Gallo A."/>
            <person name="Gournas C."/>
            <person name="Habgood R."/>
            <person name="Hainaut M."/>
            <person name="Harispe M.L."/>
            <person name="Henrissat B."/>
            <person name="Hilden K.S."/>
            <person name="Hope R."/>
            <person name="Hossain A."/>
            <person name="Karabika E."/>
            <person name="Karaffa L."/>
            <person name="Karanyi Z."/>
            <person name="Krasevec N."/>
            <person name="Kuo A."/>
            <person name="Kusch H."/>
            <person name="LaButti K."/>
            <person name="Lagendijk E.L."/>
            <person name="Lapidus A."/>
            <person name="Levasseur A."/>
            <person name="Lindquist E."/>
            <person name="Lipzen A."/>
            <person name="Logrieco A.F."/>
            <person name="MacCabe A."/>
            <person name="Maekelae M.R."/>
            <person name="Malavazi I."/>
            <person name="Melin P."/>
            <person name="Meyer V."/>
            <person name="Mielnichuk N."/>
            <person name="Miskei M."/>
            <person name="Molnar A.P."/>
            <person name="Mule G."/>
            <person name="Ngan C.Y."/>
            <person name="Orejas M."/>
            <person name="Orosz E."/>
            <person name="Ouedraogo J.P."/>
            <person name="Overkamp K.M."/>
            <person name="Park H.-S."/>
            <person name="Perrone G."/>
            <person name="Piumi F."/>
            <person name="Punt P.J."/>
            <person name="Ram A.F."/>
            <person name="Ramon A."/>
            <person name="Rauscher S."/>
            <person name="Record E."/>
            <person name="Riano-Pachon D.M."/>
            <person name="Robert V."/>
            <person name="Roehrig J."/>
            <person name="Ruller R."/>
            <person name="Salamov A."/>
            <person name="Salih N.S."/>
            <person name="Samson R.A."/>
            <person name="Sandor E."/>
            <person name="Sanguinetti M."/>
            <person name="Schuetze T."/>
            <person name="Sepcic K."/>
            <person name="Shelest E."/>
            <person name="Sherlock G."/>
            <person name="Sophianopoulou V."/>
            <person name="Squina F.M."/>
            <person name="Sun H."/>
            <person name="Susca A."/>
            <person name="Todd R.B."/>
            <person name="Tsang A."/>
            <person name="Unkles S.E."/>
            <person name="van de Wiele N."/>
            <person name="van Rossen-Uffink D."/>
            <person name="Oliveira J.V."/>
            <person name="Vesth T.C."/>
            <person name="Visser J."/>
            <person name="Yu J.-H."/>
            <person name="Zhou M."/>
            <person name="Andersen M.R."/>
            <person name="Archer D.B."/>
            <person name="Baker S.E."/>
            <person name="Benoit I."/>
            <person name="Brakhage A.A."/>
            <person name="Braus G.H."/>
            <person name="Fischer R."/>
            <person name="Frisvad J.C."/>
            <person name="Goldman G.H."/>
            <person name="Houbraken J."/>
            <person name="Oakley B."/>
            <person name="Pocsi I."/>
            <person name="Scazzocchio C."/>
            <person name="Seiboth B."/>
            <person name="vanKuyk P.A."/>
            <person name="Wortman J."/>
            <person name="Dyer P.S."/>
            <person name="Grigoriev I.V."/>
        </authorList>
    </citation>
    <scope>NUCLEOTIDE SEQUENCE [LARGE SCALE GENOMIC DNA]</scope>
    <source>
        <strain evidence="6">CBS 506.65</strain>
    </source>
</reference>
<keyword evidence="6" id="KW-1185">Reference proteome</keyword>
<feature type="compositionally biased region" description="Basic and acidic residues" evidence="2">
    <location>
        <begin position="368"/>
        <end position="390"/>
    </location>
</feature>
<dbReference type="InterPro" id="IPR021860">
    <property type="entry name" value="Peptidase_S12_Pab87-rel_C"/>
</dbReference>
<dbReference type="Gene3D" id="3.40.710.10">
    <property type="entry name" value="DD-peptidase/beta-lactamase superfamily"/>
    <property type="match status" value="1"/>
</dbReference>